<evidence type="ECO:0000313" key="3">
    <source>
        <dbReference type="Ensembl" id="ENSSLUP00000043386.1"/>
    </source>
</evidence>
<dbReference type="SUPFAM" id="SSF81296">
    <property type="entry name" value="E set domains"/>
    <property type="match status" value="1"/>
</dbReference>
<reference evidence="3" key="1">
    <citation type="submission" date="2025-08" db="UniProtKB">
        <authorList>
            <consortium name="Ensembl"/>
        </authorList>
    </citation>
    <scope>IDENTIFICATION</scope>
</reference>
<dbReference type="AlphaFoldDB" id="A0A8C9ZQZ4"/>
<dbReference type="PANTHER" id="PTHR12533">
    <property type="entry name" value="NFAT"/>
    <property type="match status" value="1"/>
</dbReference>
<name>A0A8C9ZQZ4_SANLU</name>
<dbReference type="Gene3D" id="2.60.40.340">
    <property type="entry name" value="Rel homology domain (RHD), DNA-binding domain"/>
    <property type="match status" value="1"/>
</dbReference>
<keyword evidence="4" id="KW-1185">Reference proteome</keyword>
<feature type="compositionally biased region" description="Pro residues" evidence="1">
    <location>
        <begin position="27"/>
        <end position="37"/>
    </location>
</feature>
<evidence type="ECO:0000313" key="4">
    <source>
        <dbReference type="Proteomes" id="UP000694568"/>
    </source>
</evidence>
<dbReference type="Proteomes" id="UP000694568">
    <property type="component" value="Unplaced"/>
</dbReference>
<dbReference type="InterPro" id="IPR008366">
    <property type="entry name" value="NFAT"/>
</dbReference>
<dbReference type="SUPFAM" id="SSF49417">
    <property type="entry name" value="p53-like transcription factors"/>
    <property type="match status" value="1"/>
</dbReference>
<dbReference type="PRINTS" id="PR01789">
    <property type="entry name" value="NUCFACTORATC"/>
</dbReference>
<protein>
    <submittedName>
        <fullName evidence="3">Nuclear factor of activated T cells 4</fullName>
    </submittedName>
</protein>
<dbReference type="GO" id="GO:0000981">
    <property type="term" value="F:DNA-binding transcription factor activity, RNA polymerase II-specific"/>
    <property type="evidence" value="ECO:0007669"/>
    <property type="project" value="TreeGrafter"/>
</dbReference>
<dbReference type="PROSITE" id="PS50254">
    <property type="entry name" value="REL_2"/>
    <property type="match status" value="1"/>
</dbReference>
<dbReference type="GO" id="GO:0005667">
    <property type="term" value="C:transcription regulator complex"/>
    <property type="evidence" value="ECO:0007669"/>
    <property type="project" value="TreeGrafter"/>
</dbReference>
<dbReference type="InterPro" id="IPR011539">
    <property type="entry name" value="RHD_DNA_bind_dom"/>
</dbReference>
<dbReference type="GO" id="GO:0007399">
    <property type="term" value="P:nervous system development"/>
    <property type="evidence" value="ECO:0007669"/>
    <property type="project" value="UniProtKB-ARBA"/>
</dbReference>
<dbReference type="GO" id="GO:0000978">
    <property type="term" value="F:RNA polymerase II cis-regulatory region sequence-specific DNA binding"/>
    <property type="evidence" value="ECO:0007669"/>
    <property type="project" value="TreeGrafter"/>
</dbReference>
<dbReference type="InterPro" id="IPR008967">
    <property type="entry name" value="p53-like_TF_DNA-bd_sf"/>
</dbReference>
<accession>A0A8C9ZQZ4</accession>
<proteinExistence type="predicted"/>
<dbReference type="FunFam" id="2.60.40.340:FF:000001">
    <property type="entry name" value="Nuclear factor of activated T-cells, cytoplasmic, calcineurin-dependent 2"/>
    <property type="match status" value="1"/>
</dbReference>
<dbReference type="Pfam" id="PF00554">
    <property type="entry name" value="RHD_DNA_bind"/>
    <property type="match status" value="1"/>
</dbReference>
<dbReference type="Ensembl" id="ENSSLUT00000044762.1">
    <property type="protein sequence ID" value="ENSSLUP00000043386.1"/>
    <property type="gene ID" value="ENSSLUG00000019249.1"/>
</dbReference>
<sequence length="354" mass="39126">GIWPAHEKERDIMACKQAKDGSWSGPHPHPPPCPPPSLSSSIAFKATDTEMAHPKESSLWDWLVVAVILHQGKSNYLVCKIVIHWRAPCSMLLSIQSTRRSNALPPLDWPLPSQFDQYELRIEVQPRPHHRAHYETEGSRGAVKATPTGHPIVKLCGYTERKPLSLQVFVGTADDRSIRPHPFYQIHRVTGKMVGTSSHESVQAGTKLLDIPLNPENNMTALIDCAGILKLRNSDIELRKGETDVGRKNTRVRLVFRTHLHLPPPGAPPGRVLALQVASLAIECSQRSAQELPVIESVSLTSCSVEGGEELLLSGSNFLPISRVIFMERGTGKGFTYELSNYFLGNSPSLDRIG</sequence>
<evidence type="ECO:0000256" key="1">
    <source>
        <dbReference type="SAM" id="MobiDB-lite"/>
    </source>
</evidence>
<reference evidence="3" key="2">
    <citation type="submission" date="2025-09" db="UniProtKB">
        <authorList>
            <consortium name="Ensembl"/>
        </authorList>
    </citation>
    <scope>IDENTIFICATION</scope>
</reference>
<dbReference type="PANTHER" id="PTHR12533:SF11">
    <property type="entry name" value="NUCLEAR FACTOR OF ACTIVATED T-CELLS, CYTOPLASMIC 4"/>
    <property type="match status" value="1"/>
</dbReference>
<feature type="region of interest" description="Disordered" evidence="1">
    <location>
        <begin position="18"/>
        <end position="39"/>
    </location>
</feature>
<evidence type="ECO:0000259" key="2">
    <source>
        <dbReference type="PROSITE" id="PS50254"/>
    </source>
</evidence>
<gene>
    <name evidence="3" type="primary">nfatc4</name>
</gene>
<dbReference type="InterPro" id="IPR013783">
    <property type="entry name" value="Ig-like_fold"/>
</dbReference>
<organism evidence="3 4">
    <name type="scientific">Sander lucioperca</name>
    <name type="common">Pike-perch</name>
    <name type="synonym">Perca lucioperca</name>
    <dbReference type="NCBI Taxonomy" id="283035"/>
    <lineage>
        <taxon>Eukaryota</taxon>
        <taxon>Metazoa</taxon>
        <taxon>Chordata</taxon>
        <taxon>Craniata</taxon>
        <taxon>Vertebrata</taxon>
        <taxon>Euteleostomi</taxon>
        <taxon>Actinopterygii</taxon>
        <taxon>Neopterygii</taxon>
        <taxon>Teleostei</taxon>
        <taxon>Neoteleostei</taxon>
        <taxon>Acanthomorphata</taxon>
        <taxon>Eupercaria</taxon>
        <taxon>Perciformes</taxon>
        <taxon>Percoidei</taxon>
        <taxon>Percidae</taxon>
        <taxon>Luciopercinae</taxon>
        <taxon>Sander</taxon>
    </lineage>
</organism>
<dbReference type="InterPro" id="IPR014756">
    <property type="entry name" value="Ig_E-set"/>
</dbReference>
<dbReference type="GeneTree" id="ENSGT00940000160923"/>
<feature type="domain" description="RHD" evidence="2">
    <location>
        <begin position="102"/>
        <end position="289"/>
    </location>
</feature>
<dbReference type="Gene3D" id="2.60.40.10">
    <property type="entry name" value="Immunoglobulins"/>
    <property type="match status" value="1"/>
</dbReference>
<dbReference type="InterPro" id="IPR037059">
    <property type="entry name" value="RHD_DNA_bind_dom_sf"/>
</dbReference>
<dbReference type="GO" id="GO:0033173">
    <property type="term" value="P:calcineurin-NFAT signaling cascade"/>
    <property type="evidence" value="ECO:0007669"/>
    <property type="project" value="TreeGrafter"/>
</dbReference>